<keyword evidence="3" id="KW-0720">Serine protease</keyword>
<sequence length="547" mass="60428">MRILNIYQAISVLAILVGSSNAATSLDKNAFNIGKTAKIVGGSNAAAGSYPWYTALYKPVRDSFTGEIIQYEFYCGANLISENYVLTAAHCTPAKGDTVFVGALCPSDTMNCGQFYDMALVENVIIHPEYDRSLTYDLAHDFALIELDQAVTNIAPVRIDNGDFAPNYENGKKLYAAGLGLVQVETDYTNSQIATKLQEVELDYVSGEICQDESGLSILHRSTICAWDATKRSDACSGDSGGPLYDESNDVLVGITSYGDPLCVSTTPGVYARISDQFDWIQFNVCLDDKNADLCALDFKEDTSIPEDENWCEDSEVEIMISADQYPEELSWYFTDLLKLDTIALPLEEFEGNQKHSAKLCVSVDEGNCFRFDLNDYIGDGIETSGDDYTVTFNGETVNTETVFDSYRTSILFPAENCAAESVCGLVKYKLRIVTGTIRSFDELIIAIIANENDQQMYPYTFSSLLPNTEYEYNIDLCDGTYTIASQDLGYTQLYLYDSFGDIILRETDLNGRFFSSYREAVISGSSNLRTSLVLITLLATGAILLL</sequence>
<gene>
    <name evidence="6" type="ORF">CTEN210_02015</name>
</gene>
<evidence type="ECO:0000256" key="2">
    <source>
        <dbReference type="ARBA" id="ARBA00023157"/>
    </source>
</evidence>
<dbReference type="PANTHER" id="PTHR24252">
    <property type="entry name" value="ACROSIN-RELATED"/>
    <property type="match status" value="1"/>
</dbReference>
<organism evidence="6 7">
    <name type="scientific">Chaetoceros tenuissimus</name>
    <dbReference type="NCBI Taxonomy" id="426638"/>
    <lineage>
        <taxon>Eukaryota</taxon>
        <taxon>Sar</taxon>
        <taxon>Stramenopiles</taxon>
        <taxon>Ochrophyta</taxon>
        <taxon>Bacillariophyta</taxon>
        <taxon>Coscinodiscophyceae</taxon>
        <taxon>Chaetocerotophycidae</taxon>
        <taxon>Chaetocerotales</taxon>
        <taxon>Chaetocerotaceae</taxon>
        <taxon>Chaetoceros</taxon>
    </lineage>
</organism>
<keyword evidence="1" id="KW-0843">Virulence</keyword>
<dbReference type="InterPro" id="IPR009003">
    <property type="entry name" value="Peptidase_S1_PA"/>
</dbReference>
<feature type="signal peptide" evidence="4">
    <location>
        <begin position="1"/>
        <end position="22"/>
    </location>
</feature>
<evidence type="ECO:0000256" key="4">
    <source>
        <dbReference type="SAM" id="SignalP"/>
    </source>
</evidence>
<evidence type="ECO:0000313" key="6">
    <source>
        <dbReference type="EMBL" id="GFH45541.1"/>
    </source>
</evidence>
<keyword evidence="7" id="KW-1185">Reference proteome</keyword>
<dbReference type="Pfam" id="PF00089">
    <property type="entry name" value="Trypsin"/>
    <property type="match status" value="1"/>
</dbReference>
<dbReference type="PRINTS" id="PR00722">
    <property type="entry name" value="CHYMOTRYPSIN"/>
</dbReference>
<dbReference type="PROSITE" id="PS00135">
    <property type="entry name" value="TRYPSIN_SER"/>
    <property type="match status" value="1"/>
</dbReference>
<protein>
    <recommendedName>
        <fullName evidence="5">Peptidase S1 domain-containing protein</fullName>
    </recommendedName>
</protein>
<dbReference type="GO" id="GO:0006508">
    <property type="term" value="P:proteolysis"/>
    <property type="evidence" value="ECO:0007669"/>
    <property type="project" value="UniProtKB-KW"/>
</dbReference>
<evidence type="ECO:0000259" key="5">
    <source>
        <dbReference type="PROSITE" id="PS50240"/>
    </source>
</evidence>
<dbReference type="GO" id="GO:0004252">
    <property type="term" value="F:serine-type endopeptidase activity"/>
    <property type="evidence" value="ECO:0007669"/>
    <property type="project" value="InterPro"/>
</dbReference>
<dbReference type="AlphaFoldDB" id="A0AAD3H093"/>
<dbReference type="InterPro" id="IPR018114">
    <property type="entry name" value="TRYPSIN_HIS"/>
</dbReference>
<dbReference type="InterPro" id="IPR001254">
    <property type="entry name" value="Trypsin_dom"/>
</dbReference>
<dbReference type="SMART" id="SM00020">
    <property type="entry name" value="Tryp_SPc"/>
    <property type="match status" value="1"/>
</dbReference>
<keyword evidence="3" id="KW-0378">Hydrolase</keyword>
<dbReference type="Gene3D" id="2.40.10.10">
    <property type="entry name" value="Trypsin-like serine proteases"/>
    <property type="match status" value="1"/>
</dbReference>
<keyword evidence="4" id="KW-0732">Signal</keyword>
<name>A0AAD3H093_9STRA</name>
<comment type="caution">
    <text evidence="6">The sequence shown here is derived from an EMBL/GenBank/DDBJ whole genome shotgun (WGS) entry which is preliminary data.</text>
</comment>
<dbReference type="EMBL" id="BLLK01000020">
    <property type="protein sequence ID" value="GFH45541.1"/>
    <property type="molecule type" value="Genomic_DNA"/>
</dbReference>
<evidence type="ECO:0000256" key="1">
    <source>
        <dbReference type="ARBA" id="ARBA00023026"/>
    </source>
</evidence>
<evidence type="ECO:0000313" key="7">
    <source>
        <dbReference type="Proteomes" id="UP001054902"/>
    </source>
</evidence>
<feature type="chain" id="PRO_5042292855" description="Peptidase S1 domain-containing protein" evidence="4">
    <location>
        <begin position="23"/>
        <end position="547"/>
    </location>
</feature>
<proteinExistence type="predicted"/>
<dbReference type="InterPro" id="IPR033116">
    <property type="entry name" value="TRYPSIN_SER"/>
</dbReference>
<accession>A0AAD3H093</accession>
<dbReference type="Proteomes" id="UP001054902">
    <property type="component" value="Unassembled WGS sequence"/>
</dbReference>
<dbReference type="PANTHER" id="PTHR24252:SF7">
    <property type="entry name" value="HYALIN"/>
    <property type="match status" value="1"/>
</dbReference>
<dbReference type="SUPFAM" id="SSF50494">
    <property type="entry name" value="Trypsin-like serine proteases"/>
    <property type="match status" value="1"/>
</dbReference>
<keyword evidence="3" id="KW-0645">Protease</keyword>
<feature type="domain" description="Peptidase S1" evidence="5">
    <location>
        <begin position="39"/>
        <end position="286"/>
    </location>
</feature>
<dbReference type="InterPro" id="IPR043504">
    <property type="entry name" value="Peptidase_S1_PA_chymotrypsin"/>
</dbReference>
<dbReference type="PROSITE" id="PS50240">
    <property type="entry name" value="TRYPSIN_DOM"/>
    <property type="match status" value="1"/>
</dbReference>
<dbReference type="CDD" id="cd00190">
    <property type="entry name" value="Tryp_SPc"/>
    <property type="match status" value="1"/>
</dbReference>
<dbReference type="PROSITE" id="PS00134">
    <property type="entry name" value="TRYPSIN_HIS"/>
    <property type="match status" value="1"/>
</dbReference>
<dbReference type="InterPro" id="IPR001314">
    <property type="entry name" value="Peptidase_S1A"/>
</dbReference>
<reference evidence="6 7" key="1">
    <citation type="journal article" date="2021" name="Sci. Rep.">
        <title>The genome of the diatom Chaetoceros tenuissimus carries an ancient integrated fragment of an extant virus.</title>
        <authorList>
            <person name="Hongo Y."/>
            <person name="Kimura K."/>
            <person name="Takaki Y."/>
            <person name="Yoshida Y."/>
            <person name="Baba S."/>
            <person name="Kobayashi G."/>
            <person name="Nagasaki K."/>
            <person name="Hano T."/>
            <person name="Tomaru Y."/>
        </authorList>
    </citation>
    <scope>NUCLEOTIDE SEQUENCE [LARGE SCALE GENOMIC DNA]</scope>
    <source>
        <strain evidence="6 7">NIES-3715</strain>
    </source>
</reference>
<evidence type="ECO:0000256" key="3">
    <source>
        <dbReference type="RuleBase" id="RU363034"/>
    </source>
</evidence>
<keyword evidence="2" id="KW-1015">Disulfide bond</keyword>